<dbReference type="InterPro" id="IPR001597">
    <property type="entry name" value="ArAA_b-elim_lyase/Thr_aldolase"/>
</dbReference>
<dbReference type="Gene3D" id="3.40.640.10">
    <property type="entry name" value="Type I PLP-dependent aspartate aminotransferase-like (Major domain)"/>
    <property type="match status" value="1"/>
</dbReference>
<protein>
    <submittedName>
        <fullName evidence="5">Tryptophanase</fullName>
    </submittedName>
</protein>
<dbReference type="Gene3D" id="3.90.1150.10">
    <property type="entry name" value="Aspartate Aminotransferase, domain 1"/>
    <property type="match status" value="1"/>
</dbReference>
<dbReference type="GO" id="GO:0016829">
    <property type="term" value="F:lyase activity"/>
    <property type="evidence" value="ECO:0007669"/>
    <property type="project" value="InterPro"/>
</dbReference>
<feature type="domain" description="Aromatic amino acid beta-eliminating lyase/threonine aldolase" evidence="4">
    <location>
        <begin position="1"/>
        <end position="368"/>
    </location>
</feature>
<accession>D6PK31</accession>
<evidence type="ECO:0000259" key="4">
    <source>
        <dbReference type="Pfam" id="PF01212"/>
    </source>
</evidence>
<dbReference type="Pfam" id="PF01212">
    <property type="entry name" value="Beta_elim_lyase"/>
    <property type="match status" value="1"/>
</dbReference>
<dbReference type="PANTHER" id="PTHR32325">
    <property type="entry name" value="BETA-ELIMINATING LYASE-LIKE PROTEIN-RELATED"/>
    <property type="match status" value="1"/>
</dbReference>
<evidence type="ECO:0000256" key="1">
    <source>
        <dbReference type="ARBA" id="ARBA00001933"/>
    </source>
</evidence>
<keyword evidence="3" id="KW-0663">Pyridoxal phosphate</keyword>
<comment type="cofactor">
    <cofactor evidence="1">
        <name>pyridoxal 5'-phosphate</name>
        <dbReference type="ChEBI" id="CHEBI:597326"/>
    </cofactor>
</comment>
<dbReference type="NCBIfam" id="NF009709">
    <property type="entry name" value="PRK13238.1"/>
    <property type="match status" value="1"/>
</dbReference>
<dbReference type="GO" id="GO:0006520">
    <property type="term" value="P:amino acid metabolic process"/>
    <property type="evidence" value="ECO:0007669"/>
    <property type="project" value="InterPro"/>
</dbReference>
<evidence type="ECO:0000256" key="3">
    <source>
        <dbReference type="ARBA" id="ARBA00022898"/>
    </source>
</evidence>
<dbReference type="InterPro" id="IPR015421">
    <property type="entry name" value="PyrdxlP-dep_Trfase_major"/>
</dbReference>
<dbReference type="InterPro" id="IPR015424">
    <property type="entry name" value="PyrdxlP-dep_Trfase"/>
</dbReference>
<comment type="similarity">
    <text evidence="2">Belongs to the beta-eliminating lyase family.</text>
</comment>
<dbReference type="InterPro" id="IPR015422">
    <property type="entry name" value="PyrdxlP-dep_Trfase_small"/>
</dbReference>
<proteinExistence type="inferred from homology"/>
<dbReference type="EMBL" id="GU943118">
    <property type="protein sequence ID" value="ADD96082.1"/>
    <property type="molecule type" value="Genomic_DNA"/>
</dbReference>
<reference evidence="5" key="1">
    <citation type="journal article" date="2010" name="ISME J.">
        <title>Metagenome of the Mediterranean deep chlorophyll maximum studied by direct and fosmid library 454 pyrosequencing.</title>
        <authorList>
            <person name="Ghai R."/>
            <person name="Martin-Cuadrado A.B."/>
            <person name="Molto A.G."/>
            <person name="Heredia I.G."/>
            <person name="Cabrera R."/>
            <person name="Martin J."/>
            <person name="Verdu M."/>
            <person name="Deschamps P."/>
            <person name="Moreira D."/>
            <person name="Lopez-Garcia P."/>
            <person name="Mira A."/>
            <person name="Rodriguez-Valera F."/>
        </authorList>
    </citation>
    <scope>NUCLEOTIDE SEQUENCE</scope>
</reference>
<dbReference type="AlphaFoldDB" id="D6PK31"/>
<name>D6PK31_9ZZZZ</name>
<evidence type="ECO:0000256" key="2">
    <source>
        <dbReference type="ARBA" id="ARBA00009721"/>
    </source>
</evidence>
<organism evidence="5">
    <name type="scientific">uncultured organism MedDCM-OCT-S04-C478</name>
    <dbReference type="NCBI Taxonomy" id="743617"/>
    <lineage>
        <taxon>unclassified sequences</taxon>
        <taxon>environmental samples</taxon>
    </lineage>
</organism>
<dbReference type="SUPFAM" id="SSF53383">
    <property type="entry name" value="PLP-dependent transferases"/>
    <property type="match status" value="1"/>
</dbReference>
<sequence>MSSEQWAAIMRGDEAYAGSHSWQRFHEVVSDLTGYKHIIPTHQGRASEKILATITVKEGDIIPSNSHFDTTRANFEFAQAKPVDLLCEEGLDLLSPAPFKGNIDLSKLEALLSGEESDKVPFVLMTITNNTGGGQPVSMDNLKKVKELCTQYNKMFLLDACRFAENAWFVSQREEDYKDIEIRDITKEAFRLADGCTISLKKDGFGNIGGVLALNDDTLAEAARNLLILTEGFPTYGGLAGRDLDALAQGLKEITDRNYLEYRARSISYLGEKALSYGIPVVQPAGGHALYIDAKTFLPNIPPHEYPGHSVACEIYLLGGVRVVELGTLAFGVAGENGKPDTPATHELVRLAAPRRTYTQSHFDYVAEVLEKLAENKDKLKGYEVIEQPKLLRHFTAKLKPLI</sequence>
<dbReference type="PANTHER" id="PTHR32325:SF4">
    <property type="entry name" value="TRYPTOPHANASE"/>
    <property type="match status" value="1"/>
</dbReference>
<evidence type="ECO:0000313" key="5">
    <source>
        <dbReference type="EMBL" id="ADD96082.1"/>
    </source>
</evidence>